<proteinExistence type="predicted"/>
<evidence type="ECO:0000313" key="1">
    <source>
        <dbReference type="EMBL" id="EDM14473.1"/>
    </source>
</evidence>
<reference evidence="2" key="1">
    <citation type="submission" date="2005-09" db="EMBL/GenBank/DDBJ databases">
        <authorList>
            <person name="Mural R.J."/>
            <person name="Li P.W."/>
            <person name="Adams M.D."/>
            <person name="Amanatides P.G."/>
            <person name="Baden-Tillson H."/>
            <person name="Barnstead M."/>
            <person name="Chin S.H."/>
            <person name="Dew I."/>
            <person name="Evans C.A."/>
            <person name="Ferriera S."/>
            <person name="Flanigan M."/>
            <person name="Fosler C."/>
            <person name="Glodek A."/>
            <person name="Gu Z."/>
            <person name="Holt R.A."/>
            <person name="Jennings D."/>
            <person name="Kraft C.L."/>
            <person name="Lu F."/>
            <person name="Nguyen T."/>
            <person name="Nusskern D.R."/>
            <person name="Pfannkoch C.M."/>
            <person name="Sitter C."/>
            <person name="Sutton G.G."/>
            <person name="Venter J.C."/>
            <person name="Wang Z."/>
            <person name="Woodage T."/>
            <person name="Zheng X.H."/>
            <person name="Zhong F."/>
        </authorList>
    </citation>
    <scope>NUCLEOTIDE SEQUENCE [LARGE SCALE GENOMIC DNA]</scope>
    <source>
        <strain>BN</strain>
        <strain evidence="2">Sprague-Dawley</strain>
    </source>
</reference>
<name>A6IX42_RAT</name>
<protein>
    <submittedName>
        <fullName evidence="1">RCG46812</fullName>
    </submittedName>
</protein>
<dbReference type="EMBL" id="CH473971">
    <property type="protein sequence ID" value="EDM14473.1"/>
    <property type="molecule type" value="Genomic_DNA"/>
</dbReference>
<organism evidence="1 2">
    <name type="scientific">Rattus norvegicus</name>
    <name type="common">Rat</name>
    <dbReference type="NCBI Taxonomy" id="10116"/>
    <lineage>
        <taxon>Eukaryota</taxon>
        <taxon>Metazoa</taxon>
        <taxon>Chordata</taxon>
        <taxon>Craniata</taxon>
        <taxon>Vertebrata</taxon>
        <taxon>Euteleostomi</taxon>
        <taxon>Mammalia</taxon>
        <taxon>Eutheria</taxon>
        <taxon>Euarchontoglires</taxon>
        <taxon>Glires</taxon>
        <taxon>Rodentia</taxon>
        <taxon>Myomorpha</taxon>
        <taxon>Muroidea</taxon>
        <taxon>Muridae</taxon>
        <taxon>Murinae</taxon>
        <taxon>Rattus</taxon>
    </lineage>
</organism>
<sequence>MPATFPFSPERVYHVYPDSPVGTQSMSSEVSLIMKNEMQSSIHPQQDAF</sequence>
<dbReference type="Proteomes" id="UP000234681">
    <property type="component" value="Chromosome 18"/>
</dbReference>
<evidence type="ECO:0000313" key="2">
    <source>
        <dbReference type="Proteomes" id="UP000234681"/>
    </source>
</evidence>
<gene>
    <name evidence="1" type="ORF">rCG_46812</name>
</gene>
<dbReference type="AlphaFoldDB" id="A6IX42"/>
<accession>A6IX42</accession>